<feature type="coiled-coil region" evidence="1">
    <location>
        <begin position="317"/>
        <end position="365"/>
    </location>
</feature>
<gene>
    <name evidence="3" type="ORF">Bpfe_005764</name>
</gene>
<protein>
    <submittedName>
        <fullName evidence="3">Leucine-rich repeat-containing protein isoform X2</fullName>
    </submittedName>
</protein>
<dbReference type="PANTHER" id="PTHR23159:SF31">
    <property type="entry name" value="CENTROSOME-ASSOCIATED PROTEIN CEP250 ISOFORM X1"/>
    <property type="match status" value="1"/>
</dbReference>
<accession>A0AAD8C1V1</accession>
<reference evidence="3" key="2">
    <citation type="submission" date="2023-04" db="EMBL/GenBank/DDBJ databases">
        <authorList>
            <person name="Bu L."/>
            <person name="Lu L."/>
            <person name="Laidemitt M.R."/>
            <person name="Zhang S.M."/>
            <person name="Mutuku M."/>
            <person name="Mkoji G."/>
            <person name="Steinauer M."/>
            <person name="Loker E.S."/>
        </authorList>
    </citation>
    <scope>NUCLEOTIDE SEQUENCE</scope>
    <source>
        <strain evidence="3">KasaAsao</strain>
        <tissue evidence="3">Whole Snail</tissue>
    </source>
</reference>
<keyword evidence="4" id="KW-1185">Reference proteome</keyword>
<comment type="caution">
    <text evidence="3">The sequence shown here is derived from an EMBL/GenBank/DDBJ whole genome shotgun (WGS) entry which is preliminary data.</text>
</comment>
<feature type="region of interest" description="Disordered" evidence="2">
    <location>
        <begin position="842"/>
        <end position="896"/>
    </location>
</feature>
<evidence type="ECO:0000256" key="2">
    <source>
        <dbReference type="SAM" id="MobiDB-lite"/>
    </source>
</evidence>
<feature type="coiled-coil region" evidence="1">
    <location>
        <begin position="391"/>
        <end position="550"/>
    </location>
</feature>
<dbReference type="SUPFAM" id="SSF116907">
    <property type="entry name" value="Hook domain"/>
    <property type="match status" value="1"/>
</dbReference>
<proteinExistence type="predicted"/>
<evidence type="ECO:0000313" key="3">
    <source>
        <dbReference type="EMBL" id="KAK0064675.1"/>
    </source>
</evidence>
<feature type="compositionally biased region" description="Polar residues" evidence="2">
    <location>
        <begin position="871"/>
        <end position="896"/>
    </location>
</feature>
<dbReference type="Proteomes" id="UP001233172">
    <property type="component" value="Unassembled WGS sequence"/>
</dbReference>
<dbReference type="EMBL" id="JASAOG010000016">
    <property type="protein sequence ID" value="KAK0064675.1"/>
    <property type="molecule type" value="Genomic_DNA"/>
</dbReference>
<evidence type="ECO:0000256" key="1">
    <source>
        <dbReference type="SAM" id="Coils"/>
    </source>
</evidence>
<dbReference type="AlphaFoldDB" id="A0AAD8C1V1"/>
<organism evidence="3 4">
    <name type="scientific">Biomphalaria pfeifferi</name>
    <name type="common">Bloodfluke planorb</name>
    <name type="synonym">Freshwater snail</name>
    <dbReference type="NCBI Taxonomy" id="112525"/>
    <lineage>
        <taxon>Eukaryota</taxon>
        <taxon>Metazoa</taxon>
        <taxon>Spiralia</taxon>
        <taxon>Lophotrochozoa</taxon>
        <taxon>Mollusca</taxon>
        <taxon>Gastropoda</taxon>
        <taxon>Heterobranchia</taxon>
        <taxon>Euthyneura</taxon>
        <taxon>Panpulmonata</taxon>
        <taxon>Hygrophila</taxon>
        <taxon>Lymnaeoidea</taxon>
        <taxon>Planorbidae</taxon>
        <taxon>Biomphalaria</taxon>
    </lineage>
</organism>
<reference evidence="3" key="1">
    <citation type="journal article" date="2023" name="PLoS Negl. Trop. Dis.">
        <title>A genome sequence for Biomphalaria pfeifferi, the major vector snail for the human-infecting parasite Schistosoma mansoni.</title>
        <authorList>
            <person name="Bu L."/>
            <person name="Lu L."/>
            <person name="Laidemitt M.R."/>
            <person name="Zhang S.M."/>
            <person name="Mutuku M."/>
            <person name="Mkoji G."/>
            <person name="Steinauer M."/>
            <person name="Loker E.S."/>
        </authorList>
    </citation>
    <scope>NUCLEOTIDE SEQUENCE</scope>
    <source>
        <strain evidence="3">KasaAsao</strain>
    </source>
</reference>
<feature type="region of interest" description="Disordered" evidence="2">
    <location>
        <begin position="632"/>
        <end position="697"/>
    </location>
</feature>
<keyword evidence="1" id="KW-0175">Coiled coil</keyword>
<sequence length="896" mass="102505">MKILALRYYCLVLDSQSMNDIDIFMQANVLILLVFIDQEVINSYEVKGLYQYNIKPIYYQRFCKENMDYHKELAVLKFVNILWGKELSSLFTLKDGKFFVFVIHLIDPMAPTCSNSESDDCRLTYVRTFLQDFYGQNTNIETFIKFDILLREMSSSEESIKLELAKISIALLGIGLLGESKNVFINSALGVPQDLQEDVLDIVQSVIVPDSTEVLLTESIDYVLRQPIERRRQSPVQDLMKSEEYVNSVEKNYFLSPLIRSQTPDRRVNFQDESYLRELSSPFSALDIKSPSSSLINLTRSPQFIQKAVIKQKDLELRKLREALNSEIIQKEEVEATLQERLSELANKDNEIYLLRDRIRELQNVSLSCADNDDVNSKAEIKELKQKVYSLEKFKEKCETLEVNKRLHAEEISRLHQKIKSMDSDVTVIKKLKDAVHQLELQVQKLQDELQVMISSKAQWEDEKLCLCCKLDVLRDNNTDLKQQLEELQGRMIDAQVLERLDSSGESMGVVADIQIGELKEQMEGLEQDKQNLLHQLKLCQKELEKVNSQASSHEHSQTVLRETISNLNSALTIEKDTNQKMKVHMDSLMTKYKEVTFKNDQMQKENEASAAEISRLTTSLDETVKQLQTLQKQQTEKSDKSCVLQPLKEPSQQKDKLTLHKSCSGKNTLTETNSIRTKPRLSSGYDSPEKSSPSLDTSFVTVSLKTLTEETKSGRACFLRKSSTTNKCEEEPLLKRDRVPTSSLQSMKDLLPGVFPNAMACANEPEENSFEWDKLSRIRDAVNPLNMNESSEKKVNPFRDDGRIQKRKLPLRPSLSENIEMVTPVKQKKTSGTVIFFPLNPDGPIYPPPKPTLNYKGKSGRPNKDIPDSGVSSLLPSAQKANSENLYSVNWRTNP</sequence>
<evidence type="ECO:0000313" key="4">
    <source>
        <dbReference type="Proteomes" id="UP001233172"/>
    </source>
</evidence>
<dbReference type="PANTHER" id="PTHR23159">
    <property type="entry name" value="CENTROSOMAL PROTEIN 2"/>
    <property type="match status" value="1"/>
</dbReference>
<feature type="compositionally biased region" description="Polar residues" evidence="2">
    <location>
        <begin position="665"/>
        <end position="677"/>
    </location>
</feature>
<name>A0AAD8C1V1_BIOPF</name>